<organism evidence="1 2">
    <name type="scientific">Reticulibacter mediterranei</name>
    <dbReference type="NCBI Taxonomy" id="2778369"/>
    <lineage>
        <taxon>Bacteria</taxon>
        <taxon>Bacillati</taxon>
        <taxon>Chloroflexota</taxon>
        <taxon>Ktedonobacteria</taxon>
        <taxon>Ktedonobacterales</taxon>
        <taxon>Reticulibacteraceae</taxon>
        <taxon>Reticulibacter</taxon>
    </lineage>
</organism>
<evidence type="ECO:0000313" key="2">
    <source>
        <dbReference type="Proteomes" id="UP000597444"/>
    </source>
</evidence>
<name>A0A8J3N417_9CHLR</name>
<dbReference type="Proteomes" id="UP000597444">
    <property type="component" value="Unassembled WGS sequence"/>
</dbReference>
<proteinExistence type="predicted"/>
<accession>A0A8J3N417</accession>
<protein>
    <submittedName>
        <fullName evidence="1">Uncharacterized protein</fullName>
    </submittedName>
</protein>
<comment type="caution">
    <text evidence="1">The sequence shown here is derived from an EMBL/GenBank/DDBJ whole genome shotgun (WGS) entry which is preliminary data.</text>
</comment>
<gene>
    <name evidence="1" type="ORF">KSF_037100</name>
</gene>
<evidence type="ECO:0000313" key="1">
    <source>
        <dbReference type="EMBL" id="GHO93662.1"/>
    </source>
</evidence>
<keyword evidence="2" id="KW-1185">Reference proteome</keyword>
<sequence length="72" mass="7844">MYENGIHSEPVEQGKYGTGGVGEFVQIFDGLSLAGKTIRLTDMTDAYGNQGYHDAQLGWGKDSKYSLKVLCP</sequence>
<reference evidence="1" key="1">
    <citation type="submission" date="2020-10" db="EMBL/GenBank/DDBJ databases">
        <title>Taxonomic study of unclassified bacteria belonging to the class Ktedonobacteria.</title>
        <authorList>
            <person name="Yabe S."/>
            <person name="Wang C.M."/>
            <person name="Zheng Y."/>
            <person name="Sakai Y."/>
            <person name="Cavaletti L."/>
            <person name="Monciardini P."/>
            <person name="Donadio S."/>
        </authorList>
    </citation>
    <scope>NUCLEOTIDE SEQUENCE</scope>
    <source>
        <strain evidence="1">ID150040</strain>
    </source>
</reference>
<dbReference type="AlphaFoldDB" id="A0A8J3N417"/>
<dbReference type="EMBL" id="BNJK01000001">
    <property type="protein sequence ID" value="GHO93662.1"/>
    <property type="molecule type" value="Genomic_DNA"/>
</dbReference>